<dbReference type="RefSeq" id="XP_011126214.1">
    <property type="nucleotide sequence ID" value="XM_011127912.1"/>
</dbReference>
<dbReference type="OrthoDB" id="10509041at2759"/>
<feature type="region of interest" description="Disordered" evidence="1">
    <location>
        <begin position="62"/>
        <end position="82"/>
    </location>
</feature>
<dbReference type="InParanoid" id="G1XP02"/>
<dbReference type="Pfam" id="PF13087">
    <property type="entry name" value="AAA_12"/>
    <property type="match status" value="1"/>
</dbReference>
<dbReference type="FunCoup" id="G1XP02">
    <property type="interactions" value="26"/>
</dbReference>
<feature type="compositionally biased region" description="Basic and acidic residues" evidence="1">
    <location>
        <begin position="1"/>
        <end position="13"/>
    </location>
</feature>
<protein>
    <recommendedName>
        <fullName evidence="2">DNA2/NAM7 helicase-like C-terminal domain-containing protein</fullName>
    </recommendedName>
</protein>
<feature type="region of interest" description="Disordered" evidence="1">
    <location>
        <begin position="1"/>
        <end position="30"/>
    </location>
</feature>
<gene>
    <name evidence="3" type="ORF">AOL_s00173g170</name>
</gene>
<keyword evidence="4" id="KW-1185">Reference proteome</keyword>
<dbReference type="GO" id="GO:0031380">
    <property type="term" value="C:nuclear RNA-directed RNA polymerase complex"/>
    <property type="evidence" value="ECO:0007669"/>
    <property type="project" value="TreeGrafter"/>
</dbReference>
<comment type="caution">
    <text evidence="3">The sequence shown here is derived from an EMBL/GenBank/DDBJ whole genome shotgun (WGS) entry which is preliminary data.</text>
</comment>
<sequence length="1001" mass="112664">MESRNKAMGEDRGTGVSNSESISANSNSHMSLSNAIEREIKYEQADADIRVERDSQIITGAASVGAPVAGSNDPEPPELPNRKDILKPLTVNALRYIELSREHVDLPTIKLCFFIFEPVNATGPAVPYLCIRSFDINPRAPTMRIDIFPPSIRSVFLHEKRCSITLELNRKTCKSHLPKELASNRDLSQVYKDVTTLCSVEVFFEPQNVSVLGKIRDFLLALEGKRTIICTDRNRSPSESMPSITTSEFLYRRTWETAIQKEFEAEDEILKDRLGGQVELALGKEGNVRVFYPRKKEYIQELHQLGGKPQFILKFQNGESISAFCTADQVKEYNNSGLLELTLSKNSDKSLVIAEASSAGQLQLLPCTPVIRKQQQEFTLAEVVKSFDEDTPITGHDILWANYDRMLGDETDPLLENCPQLRDLDRSQEVAFKHMLNKEEDFSGIVLISGPAGTGKTTACASAIAATIEFQHQWLPILVVADNFKTIQALFSGTLKALGPDPKYKMLFLLSKDARSTLKEENDPFRSVIEAHSMASKVKQRGGKPEGTTWLDFKSEIIGQQTIVFVTIEMLFSTRDYWKSFKPQMLILDDATATNEMNSLLPWVLFRQTIQRFILMGDEAQLKPYSAHEGSTMTASLFQRFRTSNWPTAQLKINYRMSPEVSRVVKKSFYSHMNFVNHPSILSSPATRKVREVLTKIFPNSETNAIWVNIPSPEKTTAPNTYENPNERKAIVRIVYEMVAYGITACNIVVLACYRRQIFGLKKDLEYMVSQGLQIKTVDSYQGHEKEVVILSLTCSHNFPHVGLLGRTNTLCFAMSRAKAAEIIVGDYTMMSNVNKNVENVVPSSIKGMIVLIRTHGLEIQKLPEEAIIDVSNIPTVLNAKESEGGNNRSKMERVLEKEARGLFEEKTFRKGFYGKGPYQLFPGHVVTALYKCHEQAVKDSQSENREALSPESLVNFLAKSTPKEVERVSRNELKPGDYARLNDLKLIRERNALAHENGAN</sequence>
<dbReference type="PANTHER" id="PTHR10887">
    <property type="entry name" value="DNA2/NAM7 HELICASE FAMILY"/>
    <property type="match status" value="1"/>
</dbReference>
<feature type="compositionally biased region" description="Low complexity" evidence="1">
    <location>
        <begin position="17"/>
        <end position="30"/>
    </location>
</feature>
<dbReference type="CDD" id="cd18808">
    <property type="entry name" value="SF1_C_Upf1"/>
    <property type="match status" value="1"/>
</dbReference>
<dbReference type="InterPro" id="IPR041679">
    <property type="entry name" value="DNA2/NAM7-like_C"/>
</dbReference>
<dbReference type="HOGENOM" id="CLU_311213_0_0_1"/>
<dbReference type="Gene3D" id="3.40.50.300">
    <property type="entry name" value="P-loop containing nucleotide triphosphate hydrolases"/>
    <property type="match status" value="2"/>
</dbReference>
<reference evidence="3 4" key="1">
    <citation type="journal article" date="2011" name="PLoS Pathog.">
        <title>Genomic and proteomic analyses of the fungus Arthrobotrys oligospora provide insights into nematode-trap formation.</title>
        <authorList>
            <person name="Yang J."/>
            <person name="Wang L."/>
            <person name="Ji X."/>
            <person name="Feng Y."/>
            <person name="Li X."/>
            <person name="Zou C."/>
            <person name="Xu J."/>
            <person name="Ren Y."/>
            <person name="Mi Q."/>
            <person name="Wu J."/>
            <person name="Liu S."/>
            <person name="Liu Y."/>
            <person name="Huang X."/>
            <person name="Wang H."/>
            <person name="Niu X."/>
            <person name="Li J."/>
            <person name="Liang L."/>
            <person name="Luo Y."/>
            <person name="Ji K."/>
            <person name="Zhou W."/>
            <person name="Yu Z."/>
            <person name="Li G."/>
            <person name="Liu Y."/>
            <person name="Li L."/>
            <person name="Qiao M."/>
            <person name="Feng L."/>
            <person name="Zhang K.-Q."/>
        </authorList>
    </citation>
    <scope>NUCLEOTIDE SEQUENCE [LARGE SCALE GENOMIC DNA]</scope>
    <source>
        <strain evidence="4">ATCC 24927 / CBS 115.81 / DSM 1491</strain>
    </source>
</reference>
<dbReference type="InterPro" id="IPR047187">
    <property type="entry name" value="SF1_C_Upf1"/>
</dbReference>
<organism evidence="3 4">
    <name type="scientific">Arthrobotrys oligospora (strain ATCC 24927 / CBS 115.81 / DSM 1491)</name>
    <name type="common">Nematode-trapping fungus</name>
    <name type="synonym">Didymozoophaga oligospora</name>
    <dbReference type="NCBI Taxonomy" id="756982"/>
    <lineage>
        <taxon>Eukaryota</taxon>
        <taxon>Fungi</taxon>
        <taxon>Dikarya</taxon>
        <taxon>Ascomycota</taxon>
        <taxon>Pezizomycotina</taxon>
        <taxon>Orbiliomycetes</taxon>
        <taxon>Orbiliales</taxon>
        <taxon>Orbiliaceae</taxon>
        <taxon>Orbilia</taxon>
        <taxon>Orbilia oligospora</taxon>
    </lineage>
</organism>
<evidence type="ECO:0000313" key="4">
    <source>
        <dbReference type="Proteomes" id="UP000008784"/>
    </source>
</evidence>
<dbReference type="InterPro" id="IPR045055">
    <property type="entry name" value="DNA2/NAM7-like"/>
</dbReference>
<dbReference type="InterPro" id="IPR027417">
    <property type="entry name" value="P-loop_NTPase"/>
</dbReference>
<dbReference type="PANTHER" id="PTHR10887:SF341">
    <property type="entry name" value="NFX1-TYPE ZINC FINGER-CONTAINING PROTEIN 1"/>
    <property type="match status" value="1"/>
</dbReference>
<dbReference type="SUPFAM" id="SSF52540">
    <property type="entry name" value="P-loop containing nucleoside triphosphate hydrolases"/>
    <property type="match status" value="1"/>
</dbReference>
<dbReference type="GeneID" id="22897109"/>
<feature type="domain" description="DNA2/NAM7 helicase-like C-terminal" evidence="2">
    <location>
        <begin position="634"/>
        <end position="827"/>
    </location>
</feature>
<dbReference type="eggNOG" id="KOG1807">
    <property type="taxonomic scope" value="Eukaryota"/>
</dbReference>
<evidence type="ECO:0000313" key="3">
    <source>
        <dbReference type="EMBL" id="EGX45069.1"/>
    </source>
</evidence>
<dbReference type="GO" id="GO:0031048">
    <property type="term" value="P:regulatory ncRNA-mediated heterochromatin formation"/>
    <property type="evidence" value="ECO:0007669"/>
    <property type="project" value="TreeGrafter"/>
</dbReference>
<feature type="compositionally biased region" description="Low complexity" evidence="1">
    <location>
        <begin position="62"/>
        <end position="71"/>
    </location>
</feature>
<proteinExistence type="predicted"/>
<evidence type="ECO:0000256" key="1">
    <source>
        <dbReference type="SAM" id="MobiDB-lite"/>
    </source>
</evidence>
<dbReference type="AlphaFoldDB" id="G1XP02"/>
<evidence type="ECO:0000259" key="2">
    <source>
        <dbReference type="Pfam" id="PF13087"/>
    </source>
</evidence>
<dbReference type="Proteomes" id="UP000008784">
    <property type="component" value="Unassembled WGS sequence"/>
</dbReference>
<accession>G1XP02</accession>
<dbReference type="EMBL" id="ADOT01000263">
    <property type="protein sequence ID" value="EGX45069.1"/>
    <property type="molecule type" value="Genomic_DNA"/>
</dbReference>
<name>G1XP02_ARTOA</name>